<dbReference type="GO" id="GO:0005886">
    <property type="term" value="C:plasma membrane"/>
    <property type="evidence" value="ECO:0007669"/>
    <property type="project" value="UniProtKB-SubCell"/>
</dbReference>
<accession>A0A6I6DEX1</accession>
<evidence type="ECO:0000313" key="15">
    <source>
        <dbReference type="Proteomes" id="UP000426444"/>
    </source>
</evidence>
<dbReference type="PANTHER" id="PTHR32089:SF112">
    <property type="entry name" value="LYSOZYME-LIKE PROTEIN-RELATED"/>
    <property type="match status" value="1"/>
</dbReference>
<dbReference type="Proteomes" id="UP000426444">
    <property type="component" value="Chromosome"/>
</dbReference>
<dbReference type="AlphaFoldDB" id="A0A6I6DEX1"/>
<name>A0A6I6DEX1_9FIRM</name>
<evidence type="ECO:0000256" key="3">
    <source>
        <dbReference type="ARBA" id="ARBA00022500"/>
    </source>
</evidence>
<keyword evidence="7 9" id="KW-0807">Transducer</keyword>
<evidence type="ECO:0000256" key="9">
    <source>
        <dbReference type="PROSITE-ProRule" id="PRU00284"/>
    </source>
</evidence>
<reference evidence="15" key="1">
    <citation type="journal article" date="2019" name="Microbiology">
        <title>Complete Genome Sequence of an Uncultured Bacterium of the Candidate Phylum Bipolaricaulota.</title>
        <authorList>
            <person name="Kadnikov V.V."/>
            <person name="Mardanov A.V."/>
            <person name="Beletsky A.V."/>
            <person name="Frank Y.A."/>
            <person name="Karnachuk O.V."/>
            <person name="Ravin N.V."/>
        </authorList>
    </citation>
    <scope>NUCLEOTIDE SEQUENCE [LARGE SCALE GENOMIC DNA]</scope>
</reference>
<dbReference type="Pfam" id="PF02743">
    <property type="entry name" value="dCache_1"/>
    <property type="match status" value="1"/>
</dbReference>
<dbReference type="Gene3D" id="6.10.340.10">
    <property type="match status" value="1"/>
</dbReference>
<dbReference type="RefSeq" id="WP_156203605.1">
    <property type="nucleotide sequence ID" value="NZ_CP046457.1"/>
</dbReference>
<protein>
    <submittedName>
        <fullName evidence="14">Methyl-accepting chemotaxis protein</fullName>
    </submittedName>
</protein>
<feature type="transmembrane region" description="Helical" evidence="11">
    <location>
        <begin position="278"/>
        <end position="301"/>
    </location>
</feature>
<dbReference type="SUPFAM" id="SSF103190">
    <property type="entry name" value="Sensory domain-like"/>
    <property type="match status" value="1"/>
</dbReference>
<sequence>MKSIGKKIMVYITATLLVVAGGLGLIAYNSASNALEDNQRQNLPELADQVAAVVARAHEAQTNIVEGVANRNAVRSMDWEEQYPALNEEAERNDYDFMGVATTDGHIRMTNGQVDQIEDRSYFQEAMQGNSVLEPVVSRVDNTIVLVIAAPIYDENESIAGVLMAAMDGMALSAITNEVDFGEGGYAYVIDENGTIIAHPDEEFIFDQRNFIEEARQDSALAPIAEVQNRMIQGERDFGSYVNLDDREVYMGFSPVEGTEWSVGVAALRSDVMSGLGALQTGIGLAALVFVALGLAVAYFIGRQITVPISATVERAKAMANLDLSIDVPEQDLNRKDEIGELAQAFQTLIEALRDTINSISQASDQVAASSEEMTATSDQTSTTADEVARSIEEMAKGAGDQARGTEQGAAKIDELGNIINEEQEYVQVVNQTVDEVNKLKDEGFETLETLVTKANQNNEAADEIYGVIQETNTSAEGIKTASEVIKSIAEQTNLLALNAAIEAARAGEHGKGFAVVAEEVRKLAEQSNNSIQEIETIINDLSTKTNQAVKTVEGVKTIVDEQTASVTDTKGKFEGIAGAIENTQEAIERLNASGVEMENKKNEIIEVVQSLSAIAEENAAGTEESAASIEEQTASIQEIAGAAQGLAKLAEEMQEQIKQFKY</sequence>
<evidence type="ECO:0000256" key="7">
    <source>
        <dbReference type="ARBA" id="ARBA00023224"/>
    </source>
</evidence>
<dbReference type="GO" id="GO:0007165">
    <property type="term" value="P:signal transduction"/>
    <property type="evidence" value="ECO:0007669"/>
    <property type="project" value="UniProtKB-KW"/>
</dbReference>
<feature type="domain" description="HAMP" evidence="13">
    <location>
        <begin position="303"/>
        <end position="358"/>
    </location>
</feature>
<keyword evidence="4 11" id="KW-0812">Transmembrane</keyword>
<dbReference type="Pfam" id="PF00015">
    <property type="entry name" value="MCPsignal"/>
    <property type="match status" value="1"/>
</dbReference>
<evidence type="ECO:0000259" key="13">
    <source>
        <dbReference type="PROSITE" id="PS50885"/>
    </source>
</evidence>
<dbReference type="InterPro" id="IPR003660">
    <property type="entry name" value="HAMP_dom"/>
</dbReference>
<keyword evidence="6 11" id="KW-0472">Membrane</keyword>
<feature type="compositionally biased region" description="Low complexity" evidence="10">
    <location>
        <begin position="375"/>
        <end position="384"/>
    </location>
</feature>
<evidence type="ECO:0000256" key="1">
    <source>
        <dbReference type="ARBA" id="ARBA00004651"/>
    </source>
</evidence>
<evidence type="ECO:0000256" key="2">
    <source>
        <dbReference type="ARBA" id="ARBA00022475"/>
    </source>
</evidence>
<dbReference type="SMART" id="SM00304">
    <property type="entry name" value="HAMP"/>
    <property type="match status" value="1"/>
</dbReference>
<evidence type="ECO:0000256" key="5">
    <source>
        <dbReference type="ARBA" id="ARBA00022989"/>
    </source>
</evidence>
<evidence type="ECO:0000313" key="14">
    <source>
        <dbReference type="EMBL" id="QGT99736.1"/>
    </source>
</evidence>
<feature type="transmembrane region" description="Helical" evidence="11">
    <location>
        <begin position="9"/>
        <end position="28"/>
    </location>
</feature>
<dbReference type="Pfam" id="PF00672">
    <property type="entry name" value="HAMP"/>
    <property type="match status" value="1"/>
</dbReference>
<dbReference type="SUPFAM" id="SSF58104">
    <property type="entry name" value="Methyl-accepting chemotaxis protein (MCP) signaling domain"/>
    <property type="match status" value="1"/>
</dbReference>
<dbReference type="SMART" id="SM00283">
    <property type="entry name" value="MA"/>
    <property type="match status" value="1"/>
</dbReference>
<dbReference type="InterPro" id="IPR004089">
    <property type="entry name" value="MCPsignal_dom"/>
</dbReference>
<dbReference type="Gene3D" id="1.10.287.950">
    <property type="entry name" value="Methyl-accepting chemotaxis protein"/>
    <property type="match status" value="1"/>
</dbReference>
<dbReference type="InterPro" id="IPR033479">
    <property type="entry name" value="dCache_1"/>
</dbReference>
<keyword evidence="5 11" id="KW-1133">Transmembrane helix</keyword>
<dbReference type="GO" id="GO:0006935">
    <property type="term" value="P:chemotaxis"/>
    <property type="evidence" value="ECO:0007669"/>
    <property type="project" value="UniProtKB-KW"/>
</dbReference>
<evidence type="ECO:0000259" key="12">
    <source>
        <dbReference type="PROSITE" id="PS50111"/>
    </source>
</evidence>
<dbReference type="PROSITE" id="PS50111">
    <property type="entry name" value="CHEMOTAXIS_TRANSDUC_2"/>
    <property type="match status" value="1"/>
</dbReference>
<dbReference type="Gene3D" id="3.30.450.20">
    <property type="entry name" value="PAS domain"/>
    <property type="match status" value="1"/>
</dbReference>
<dbReference type="PROSITE" id="PS50885">
    <property type="entry name" value="HAMP"/>
    <property type="match status" value="1"/>
</dbReference>
<feature type="compositionally biased region" description="Polar residues" evidence="10">
    <location>
        <begin position="364"/>
        <end position="374"/>
    </location>
</feature>
<dbReference type="CDD" id="cd12912">
    <property type="entry name" value="PDC2_MCP_like"/>
    <property type="match status" value="1"/>
</dbReference>
<dbReference type="InterPro" id="IPR029151">
    <property type="entry name" value="Sensor-like_sf"/>
</dbReference>
<evidence type="ECO:0000256" key="10">
    <source>
        <dbReference type="SAM" id="MobiDB-lite"/>
    </source>
</evidence>
<organism evidence="14 15">
    <name type="scientific">Candidatus Syntrophocurvum alkaliphilum</name>
    <dbReference type="NCBI Taxonomy" id="2293317"/>
    <lineage>
        <taxon>Bacteria</taxon>
        <taxon>Bacillati</taxon>
        <taxon>Bacillota</taxon>
        <taxon>Clostridia</taxon>
        <taxon>Eubacteriales</taxon>
        <taxon>Syntrophomonadaceae</taxon>
        <taxon>Candidatus Syntrophocurvum</taxon>
    </lineage>
</organism>
<evidence type="ECO:0000256" key="8">
    <source>
        <dbReference type="ARBA" id="ARBA00029447"/>
    </source>
</evidence>
<dbReference type="PANTHER" id="PTHR32089">
    <property type="entry name" value="METHYL-ACCEPTING CHEMOTAXIS PROTEIN MCPB"/>
    <property type="match status" value="1"/>
</dbReference>
<dbReference type="CDD" id="cd06225">
    <property type="entry name" value="HAMP"/>
    <property type="match status" value="1"/>
</dbReference>
<evidence type="ECO:0000256" key="4">
    <source>
        <dbReference type="ARBA" id="ARBA00022692"/>
    </source>
</evidence>
<keyword evidence="2" id="KW-1003">Cell membrane</keyword>
<feature type="domain" description="Methyl-accepting transducer" evidence="12">
    <location>
        <begin position="377"/>
        <end position="634"/>
    </location>
</feature>
<proteinExistence type="inferred from homology"/>
<evidence type="ECO:0000256" key="6">
    <source>
        <dbReference type="ARBA" id="ARBA00023136"/>
    </source>
</evidence>
<evidence type="ECO:0000256" key="11">
    <source>
        <dbReference type="SAM" id="Phobius"/>
    </source>
</evidence>
<comment type="subcellular location">
    <subcellularLocation>
        <location evidence="1">Cell membrane</location>
        <topology evidence="1">Multi-pass membrane protein</topology>
    </subcellularLocation>
</comment>
<dbReference type="OrthoDB" id="597657at2"/>
<keyword evidence="3" id="KW-0145">Chemotaxis</keyword>
<dbReference type="EMBL" id="CP046457">
    <property type="protein sequence ID" value="QGT99736.1"/>
    <property type="molecule type" value="Genomic_DNA"/>
</dbReference>
<feature type="region of interest" description="Disordered" evidence="10">
    <location>
        <begin position="364"/>
        <end position="384"/>
    </location>
</feature>
<dbReference type="KEGG" id="salq:SYNTR_1143"/>
<comment type="similarity">
    <text evidence="8">Belongs to the methyl-accepting chemotaxis (MCP) protein family.</text>
</comment>
<dbReference type="CDD" id="cd12914">
    <property type="entry name" value="PDC1_DGC_like"/>
    <property type="match status" value="1"/>
</dbReference>
<keyword evidence="15" id="KW-1185">Reference proteome</keyword>
<gene>
    <name evidence="14" type="ORF">SYNTR_1143</name>
</gene>